<evidence type="ECO:0000259" key="3">
    <source>
        <dbReference type="PROSITE" id="PS51186"/>
    </source>
</evidence>
<proteinExistence type="predicted"/>
<dbReference type="Gene3D" id="3.40.630.30">
    <property type="match status" value="1"/>
</dbReference>
<keyword evidence="1 4" id="KW-0808">Transferase</keyword>
<dbReference type="Proteomes" id="UP000255283">
    <property type="component" value="Unassembled WGS sequence"/>
</dbReference>
<dbReference type="PANTHER" id="PTHR43420:SF52">
    <property type="entry name" value="N-ACETYLTRANSFERASE YODP"/>
    <property type="match status" value="1"/>
</dbReference>
<evidence type="ECO:0000313" key="4">
    <source>
        <dbReference type="EMBL" id="SUB79731.1"/>
    </source>
</evidence>
<dbReference type="InterPro" id="IPR050680">
    <property type="entry name" value="YpeA/RimI_acetyltransf"/>
</dbReference>
<dbReference type="AlphaFoldDB" id="A0AAQ1UHZ0"/>
<dbReference type="CDD" id="cd04301">
    <property type="entry name" value="NAT_SF"/>
    <property type="match status" value="1"/>
</dbReference>
<dbReference type="EC" id="2.3.1.57" evidence="4"/>
<dbReference type="GO" id="GO:0004145">
    <property type="term" value="F:diamine N-acetyltransferase activity"/>
    <property type="evidence" value="ECO:0007669"/>
    <property type="project" value="UniProtKB-EC"/>
</dbReference>
<accession>A0AAQ1UHZ0</accession>
<dbReference type="InterPro" id="IPR000182">
    <property type="entry name" value="GNAT_dom"/>
</dbReference>
<sequence length="209" mass="23099">MHTTTPPIIIANARPSQAFRIATLIMEAMNHECCQYFAGPQHSLADFHRMMTRLVSREDSQYSYLNTLVAVAEQPTGGDADTEVSEVVGICVSYDGALLRPLRQAFIEEALTEFGIDHSGMDDETQAGELYIDSLAVDSRYRGHGIASALLRATCEKAARLHLPAAGLLVDKGNPQAERLYKRLGFRFVEDAEWGGHPMKHLQRAADKP</sequence>
<keyword evidence="2 4" id="KW-0012">Acyltransferase</keyword>
<comment type="caution">
    <text evidence="4">The sequence shown here is derived from an EMBL/GenBank/DDBJ whole genome shotgun (WGS) entry which is preliminary data.</text>
</comment>
<reference evidence="4 5" key="1">
    <citation type="submission" date="2018-06" db="EMBL/GenBank/DDBJ databases">
        <authorList>
            <consortium name="Pathogen Informatics"/>
            <person name="Doyle S."/>
        </authorList>
    </citation>
    <scope>NUCLEOTIDE SEQUENCE [LARGE SCALE GENOMIC DNA]</scope>
    <source>
        <strain evidence="4 5">NCTC13063</strain>
    </source>
</reference>
<dbReference type="Pfam" id="PF00583">
    <property type="entry name" value="Acetyltransf_1"/>
    <property type="match status" value="1"/>
</dbReference>
<evidence type="ECO:0000256" key="2">
    <source>
        <dbReference type="ARBA" id="ARBA00023315"/>
    </source>
</evidence>
<evidence type="ECO:0000256" key="1">
    <source>
        <dbReference type="ARBA" id="ARBA00022679"/>
    </source>
</evidence>
<evidence type="ECO:0000313" key="5">
    <source>
        <dbReference type="Proteomes" id="UP000255283"/>
    </source>
</evidence>
<name>A0AAQ1UHZ0_9BACT</name>
<organism evidence="4 5">
    <name type="scientific">Segatella buccae</name>
    <dbReference type="NCBI Taxonomy" id="28126"/>
    <lineage>
        <taxon>Bacteria</taxon>
        <taxon>Pseudomonadati</taxon>
        <taxon>Bacteroidota</taxon>
        <taxon>Bacteroidia</taxon>
        <taxon>Bacteroidales</taxon>
        <taxon>Prevotellaceae</taxon>
        <taxon>Segatella</taxon>
    </lineage>
</organism>
<gene>
    <name evidence="4" type="primary">bltD</name>
    <name evidence="4" type="ORF">NCTC13063_01001</name>
</gene>
<dbReference type="InterPro" id="IPR016181">
    <property type="entry name" value="Acyl_CoA_acyltransferase"/>
</dbReference>
<dbReference type="RefSeq" id="WP_115153438.1">
    <property type="nucleotide sequence ID" value="NZ_DBFWLE010000010.1"/>
</dbReference>
<protein>
    <submittedName>
        <fullName evidence="4">Spermine/spermidine acetyltransferase</fullName>
        <ecNumber evidence="4">2.3.1.57</ecNumber>
    </submittedName>
</protein>
<dbReference type="PROSITE" id="PS51186">
    <property type="entry name" value="GNAT"/>
    <property type="match status" value="1"/>
</dbReference>
<dbReference type="EMBL" id="UGTJ01000001">
    <property type="protein sequence ID" value="SUB79731.1"/>
    <property type="molecule type" value="Genomic_DNA"/>
</dbReference>
<dbReference type="SUPFAM" id="SSF55729">
    <property type="entry name" value="Acyl-CoA N-acyltransferases (Nat)"/>
    <property type="match status" value="1"/>
</dbReference>
<feature type="domain" description="N-acetyltransferase" evidence="3">
    <location>
        <begin position="50"/>
        <end position="204"/>
    </location>
</feature>
<dbReference type="PANTHER" id="PTHR43420">
    <property type="entry name" value="ACETYLTRANSFERASE"/>
    <property type="match status" value="1"/>
</dbReference>